<proteinExistence type="predicted"/>
<keyword evidence="4" id="KW-1185">Reference proteome</keyword>
<keyword evidence="1" id="KW-0175">Coiled coil</keyword>
<feature type="compositionally biased region" description="Polar residues" evidence="2">
    <location>
        <begin position="80"/>
        <end position="99"/>
    </location>
</feature>
<evidence type="ECO:0000313" key="3">
    <source>
        <dbReference type="EMBL" id="KAK1937713.1"/>
    </source>
</evidence>
<organism evidence="3 4">
    <name type="scientific">Babesia divergens</name>
    <dbReference type="NCBI Taxonomy" id="32595"/>
    <lineage>
        <taxon>Eukaryota</taxon>
        <taxon>Sar</taxon>
        <taxon>Alveolata</taxon>
        <taxon>Apicomplexa</taxon>
        <taxon>Aconoidasida</taxon>
        <taxon>Piroplasmida</taxon>
        <taxon>Babesiidae</taxon>
        <taxon>Babesia</taxon>
    </lineage>
</organism>
<reference evidence="3" key="2">
    <citation type="submission" date="2021-05" db="EMBL/GenBank/DDBJ databases">
        <authorList>
            <person name="Pain A."/>
        </authorList>
    </citation>
    <scope>NUCLEOTIDE SEQUENCE</scope>
    <source>
        <strain evidence="3">1802A</strain>
    </source>
</reference>
<evidence type="ECO:0000256" key="2">
    <source>
        <dbReference type="SAM" id="MobiDB-lite"/>
    </source>
</evidence>
<accession>A0AAD9GGI9</accession>
<comment type="caution">
    <text evidence="3">The sequence shown here is derived from an EMBL/GenBank/DDBJ whole genome shotgun (WGS) entry which is preliminary data.</text>
</comment>
<dbReference type="Proteomes" id="UP001195914">
    <property type="component" value="Unassembled WGS sequence"/>
</dbReference>
<evidence type="ECO:0000313" key="4">
    <source>
        <dbReference type="Proteomes" id="UP001195914"/>
    </source>
</evidence>
<protein>
    <submittedName>
        <fullName evidence="3">Uncharacterized protein</fullName>
    </submittedName>
</protein>
<sequence>MTTNPSKKERHECPLHPRRATSVSQKVSTDDTQREAGLTPSSNLPMLSKGGDVNRCLTSPCPDVDEIFPPTEHVVDVATNGTGCTQKTDSSRSPSTNIASEEEPIVDKEQWQARWSLKNLLNPENNSTSVDKMMARHIPKPSPDVKLLCYQLERSERIIGILKRQLAERDESIAKMLTHVTMLEEWKDELDKGQKTLANEREDEIRSIMSVMDEKYRMKHQECQTLKSKLLAMEQDHMLKDGELRKLQLALNELKLNESKLVLRLDSMKADREIVAKSIQRLKLSYKERQVNMQLALDRQYQEQAMHLIEQIESEKRKVAEKSKKIRDGNLILKRAEHECSKLVAATIELKEALQEKDEELKRMTYAMLDLEECVVKNDQNASSRIYATKALLDSVRREKTELKSNNRILMKELANIRSNTAAADIRDLIDESRELTDLTKQGVLQLTIKK</sequence>
<name>A0AAD9GGI9_BABDI</name>
<evidence type="ECO:0000256" key="1">
    <source>
        <dbReference type="SAM" id="Coils"/>
    </source>
</evidence>
<gene>
    <name evidence="3" type="ORF">X943_004083</name>
</gene>
<feature type="region of interest" description="Disordered" evidence="2">
    <location>
        <begin position="80"/>
        <end position="102"/>
    </location>
</feature>
<feature type="region of interest" description="Disordered" evidence="2">
    <location>
        <begin position="1"/>
        <end position="49"/>
    </location>
</feature>
<reference evidence="3" key="1">
    <citation type="journal article" date="2014" name="Nucleic Acids Res.">
        <title>The evolutionary dynamics of variant antigen genes in Babesia reveal a history of genomic innovation underlying host-parasite interaction.</title>
        <authorList>
            <person name="Jackson A.P."/>
            <person name="Otto T.D."/>
            <person name="Darby A."/>
            <person name="Ramaprasad A."/>
            <person name="Xia D."/>
            <person name="Echaide I.E."/>
            <person name="Farber M."/>
            <person name="Gahlot S."/>
            <person name="Gamble J."/>
            <person name="Gupta D."/>
            <person name="Gupta Y."/>
            <person name="Jackson L."/>
            <person name="Malandrin L."/>
            <person name="Malas T.B."/>
            <person name="Moussa E."/>
            <person name="Nair M."/>
            <person name="Reid A.J."/>
            <person name="Sanders M."/>
            <person name="Sharma J."/>
            <person name="Tracey A."/>
            <person name="Quail M.A."/>
            <person name="Weir W."/>
            <person name="Wastling J.M."/>
            <person name="Hall N."/>
            <person name="Willadsen P."/>
            <person name="Lingelbach K."/>
            <person name="Shiels B."/>
            <person name="Tait A."/>
            <person name="Berriman M."/>
            <person name="Allred D.R."/>
            <person name="Pain A."/>
        </authorList>
    </citation>
    <scope>NUCLEOTIDE SEQUENCE</scope>
    <source>
        <strain evidence="3">1802A</strain>
    </source>
</reference>
<dbReference type="EMBL" id="JAHBMH010000033">
    <property type="protein sequence ID" value="KAK1937713.1"/>
    <property type="molecule type" value="Genomic_DNA"/>
</dbReference>
<feature type="coiled-coil region" evidence="1">
    <location>
        <begin position="393"/>
        <end position="420"/>
    </location>
</feature>
<feature type="compositionally biased region" description="Basic and acidic residues" evidence="2">
    <location>
        <begin position="1"/>
        <end position="15"/>
    </location>
</feature>
<dbReference type="AlphaFoldDB" id="A0AAD9GGI9"/>